<feature type="DNA-binding region" description="H-T-H motif" evidence="5">
    <location>
        <begin position="26"/>
        <end position="45"/>
    </location>
</feature>
<dbReference type="GO" id="GO:0046677">
    <property type="term" value="P:response to antibiotic"/>
    <property type="evidence" value="ECO:0007669"/>
    <property type="project" value="InterPro"/>
</dbReference>
<dbReference type="Gene3D" id="1.10.357.10">
    <property type="entry name" value="Tetracycline Repressor, domain 2"/>
    <property type="match status" value="1"/>
</dbReference>
<dbReference type="InterPro" id="IPR036271">
    <property type="entry name" value="Tet_transcr_reg_TetR-rel_C_sf"/>
</dbReference>
<evidence type="ECO:0000256" key="2">
    <source>
        <dbReference type="ARBA" id="ARBA00023015"/>
    </source>
</evidence>
<dbReference type="InterPro" id="IPR003012">
    <property type="entry name" value="Tet_transcr_reg_TetR"/>
</dbReference>
<accession>A0A285FJR5</accession>
<dbReference type="SUPFAM" id="SSF48498">
    <property type="entry name" value="Tetracyclin repressor-like, C-terminal domain"/>
    <property type="match status" value="1"/>
</dbReference>
<dbReference type="Proteomes" id="UP000219612">
    <property type="component" value="Unassembled WGS sequence"/>
</dbReference>
<keyword evidence="3 5" id="KW-0238">DNA-binding</keyword>
<feature type="domain" description="HTH tetR-type" evidence="6">
    <location>
        <begin position="3"/>
        <end position="63"/>
    </location>
</feature>
<sequence>MKGLSREVLIDAGLRLLNEGGLDGLTVRKLAASLDVQSPALYWHFKTKQDLLDGMASAVIQRAGMGPPRDGEAWPDWLRRRARAYRRSLLAHRDGARLITSARRAPDALHGFEEELAAMVRLGFTPALALQTIMTVADYTNGFVLQEQATVGPPGEAELAALAQLPTLMAAFESAGYRRPDESFEHGLSVLVAGTEAVLRD</sequence>
<dbReference type="RefSeq" id="WP_097318205.1">
    <property type="nucleotide sequence ID" value="NZ_OBDY01000001.1"/>
</dbReference>
<evidence type="ECO:0000259" key="6">
    <source>
        <dbReference type="PROSITE" id="PS50977"/>
    </source>
</evidence>
<dbReference type="Pfam" id="PF02909">
    <property type="entry name" value="TetR_C_1"/>
    <property type="match status" value="1"/>
</dbReference>
<dbReference type="InterPro" id="IPR001647">
    <property type="entry name" value="HTH_TetR"/>
</dbReference>
<evidence type="ECO:0000256" key="5">
    <source>
        <dbReference type="PROSITE-ProRule" id="PRU00335"/>
    </source>
</evidence>
<dbReference type="InterPro" id="IPR023772">
    <property type="entry name" value="DNA-bd_HTH_TetR-type_CS"/>
</dbReference>
<dbReference type="EMBL" id="OBDY01000001">
    <property type="protein sequence ID" value="SNY11517.1"/>
    <property type="molecule type" value="Genomic_DNA"/>
</dbReference>
<dbReference type="PROSITE" id="PS01081">
    <property type="entry name" value="HTH_TETR_1"/>
    <property type="match status" value="1"/>
</dbReference>
<dbReference type="AlphaFoldDB" id="A0A285FJR5"/>
<dbReference type="PRINTS" id="PR00455">
    <property type="entry name" value="HTHTETR"/>
</dbReference>
<dbReference type="InterPro" id="IPR004111">
    <property type="entry name" value="Repressor_TetR_C"/>
</dbReference>
<protein>
    <submittedName>
        <fullName evidence="7">TetR/AcrR family transcriptional regulator, tetracycline repressor protein</fullName>
    </submittedName>
</protein>
<reference evidence="7 8" key="1">
    <citation type="submission" date="2017-09" db="EMBL/GenBank/DDBJ databases">
        <authorList>
            <person name="Ehlers B."/>
            <person name="Leendertz F.H."/>
        </authorList>
    </citation>
    <scope>NUCLEOTIDE SEQUENCE [LARGE SCALE GENOMIC DNA]</scope>
    <source>
        <strain evidence="7 8">CGMCC 4.6857</strain>
    </source>
</reference>
<gene>
    <name evidence="7" type="ORF">SAMN05421748_101987</name>
</gene>
<name>A0A285FJR5_9ACTN</name>
<dbReference type="GO" id="GO:0045892">
    <property type="term" value="P:negative regulation of DNA-templated transcription"/>
    <property type="evidence" value="ECO:0007669"/>
    <property type="project" value="InterPro"/>
</dbReference>
<evidence type="ECO:0000313" key="8">
    <source>
        <dbReference type="Proteomes" id="UP000219612"/>
    </source>
</evidence>
<evidence type="ECO:0000256" key="1">
    <source>
        <dbReference type="ARBA" id="ARBA00022491"/>
    </source>
</evidence>
<dbReference type="InterPro" id="IPR050109">
    <property type="entry name" value="HTH-type_TetR-like_transc_reg"/>
</dbReference>
<evidence type="ECO:0000256" key="3">
    <source>
        <dbReference type="ARBA" id="ARBA00023125"/>
    </source>
</evidence>
<dbReference type="PANTHER" id="PTHR30055">
    <property type="entry name" value="HTH-TYPE TRANSCRIPTIONAL REGULATOR RUTR"/>
    <property type="match status" value="1"/>
</dbReference>
<keyword evidence="2" id="KW-0805">Transcription regulation</keyword>
<dbReference type="GO" id="GO:0003700">
    <property type="term" value="F:DNA-binding transcription factor activity"/>
    <property type="evidence" value="ECO:0007669"/>
    <property type="project" value="TreeGrafter"/>
</dbReference>
<proteinExistence type="predicted"/>
<dbReference type="Gene3D" id="1.10.10.60">
    <property type="entry name" value="Homeodomain-like"/>
    <property type="match status" value="1"/>
</dbReference>
<dbReference type="PANTHER" id="PTHR30055:SF151">
    <property type="entry name" value="TRANSCRIPTIONAL REGULATORY PROTEIN"/>
    <property type="match status" value="1"/>
</dbReference>
<evidence type="ECO:0000313" key="7">
    <source>
        <dbReference type="EMBL" id="SNY11517.1"/>
    </source>
</evidence>
<dbReference type="PROSITE" id="PS50977">
    <property type="entry name" value="HTH_TETR_2"/>
    <property type="match status" value="1"/>
</dbReference>
<dbReference type="OrthoDB" id="3819648at2"/>
<organism evidence="7 8">
    <name type="scientific">Paractinoplanes atraurantiacus</name>
    <dbReference type="NCBI Taxonomy" id="1036182"/>
    <lineage>
        <taxon>Bacteria</taxon>
        <taxon>Bacillati</taxon>
        <taxon>Actinomycetota</taxon>
        <taxon>Actinomycetes</taxon>
        <taxon>Micromonosporales</taxon>
        <taxon>Micromonosporaceae</taxon>
        <taxon>Paractinoplanes</taxon>
    </lineage>
</organism>
<keyword evidence="4" id="KW-0804">Transcription</keyword>
<dbReference type="InterPro" id="IPR009057">
    <property type="entry name" value="Homeodomain-like_sf"/>
</dbReference>
<dbReference type="PRINTS" id="PR00400">
    <property type="entry name" value="TETREPRESSOR"/>
</dbReference>
<keyword evidence="1" id="KW-0678">Repressor</keyword>
<keyword evidence="8" id="KW-1185">Reference proteome</keyword>
<dbReference type="GO" id="GO:0000976">
    <property type="term" value="F:transcription cis-regulatory region binding"/>
    <property type="evidence" value="ECO:0007669"/>
    <property type="project" value="TreeGrafter"/>
</dbReference>
<evidence type="ECO:0000256" key="4">
    <source>
        <dbReference type="ARBA" id="ARBA00023163"/>
    </source>
</evidence>
<dbReference type="SUPFAM" id="SSF46689">
    <property type="entry name" value="Homeodomain-like"/>
    <property type="match status" value="1"/>
</dbReference>
<dbReference type="Pfam" id="PF00440">
    <property type="entry name" value="TetR_N"/>
    <property type="match status" value="1"/>
</dbReference>